<dbReference type="SUPFAM" id="SSF69318">
    <property type="entry name" value="Integrin alpha N-terminal domain"/>
    <property type="match status" value="1"/>
</dbReference>
<feature type="non-terminal residue" evidence="5">
    <location>
        <position position="275"/>
    </location>
</feature>
<dbReference type="InterPro" id="IPR015943">
    <property type="entry name" value="WD40/YVTN_repeat-like_dom_sf"/>
</dbReference>
<gene>
    <name evidence="5" type="ORF">METZ01_LOCUS414151</name>
</gene>
<accession>A0A382WR14</accession>
<evidence type="ECO:0000256" key="4">
    <source>
        <dbReference type="ARBA" id="ARBA00023136"/>
    </source>
</evidence>
<sequence length="275" mass="28664">KNGLKTDYNANKYLMGTPAIGNLDNDPDLEVVIGGYSSPASSSPIFAVNPDGSDVNGYPLILGEKIKSGVALADFNGNGKDDIVVGTDNDNIYLIYDDGSIAPGFPYTTGDKIQASPSIQEINGEKIIFSGSNDNSFYAIKSDGTLLFSVTTGDKILSSPSFLEQNGQVSIFFGSNDDMIYAVDGGGNALSGWPVAVNGSIGGSVVFSDLDGDNTAEVIAATDMGDVVAFHLNGDPYPYFPIANDFPFSGAPMTTDLDNDGDLEIVTGSGSNLFV</sequence>
<feature type="non-terminal residue" evidence="5">
    <location>
        <position position="1"/>
    </location>
</feature>
<name>A0A382WR14_9ZZZZ</name>
<dbReference type="AlphaFoldDB" id="A0A382WR14"/>
<keyword evidence="3" id="KW-1133">Transmembrane helix</keyword>
<proteinExistence type="predicted"/>
<evidence type="ECO:0000313" key="5">
    <source>
        <dbReference type="EMBL" id="SVD61297.1"/>
    </source>
</evidence>
<dbReference type="GO" id="GO:0016020">
    <property type="term" value="C:membrane"/>
    <property type="evidence" value="ECO:0007669"/>
    <property type="project" value="UniProtKB-SubCell"/>
</dbReference>
<protein>
    <recommendedName>
        <fullName evidence="6">VCBS repeat-containing protein</fullName>
    </recommendedName>
</protein>
<evidence type="ECO:0000256" key="3">
    <source>
        <dbReference type="ARBA" id="ARBA00022989"/>
    </source>
</evidence>
<comment type="subcellular location">
    <subcellularLocation>
        <location evidence="1">Membrane</location>
        <topology evidence="1">Single-pass membrane protein</topology>
    </subcellularLocation>
</comment>
<keyword evidence="2" id="KW-0812">Transmembrane</keyword>
<reference evidence="5" key="1">
    <citation type="submission" date="2018-05" db="EMBL/GenBank/DDBJ databases">
        <authorList>
            <person name="Lanie J.A."/>
            <person name="Ng W.-L."/>
            <person name="Kazmierczak K.M."/>
            <person name="Andrzejewski T.M."/>
            <person name="Davidsen T.M."/>
            <person name="Wayne K.J."/>
            <person name="Tettelin H."/>
            <person name="Glass J.I."/>
            <person name="Rusch D."/>
            <person name="Podicherti R."/>
            <person name="Tsui H.-C.T."/>
            <person name="Winkler M.E."/>
        </authorList>
    </citation>
    <scope>NUCLEOTIDE SEQUENCE</scope>
</reference>
<organism evidence="5">
    <name type="scientific">marine metagenome</name>
    <dbReference type="NCBI Taxonomy" id="408172"/>
    <lineage>
        <taxon>unclassified sequences</taxon>
        <taxon>metagenomes</taxon>
        <taxon>ecological metagenomes</taxon>
    </lineage>
</organism>
<dbReference type="PANTHER" id="PTHR21419:SF23">
    <property type="entry name" value="PROTEIN DEFECTIVE IN EXINE FORMATION 1"/>
    <property type="match status" value="1"/>
</dbReference>
<evidence type="ECO:0000256" key="1">
    <source>
        <dbReference type="ARBA" id="ARBA00004167"/>
    </source>
</evidence>
<keyword evidence="4" id="KW-0472">Membrane</keyword>
<dbReference type="InterPro" id="IPR045232">
    <property type="entry name" value="FAM234"/>
</dbReference>
<evidence type="ECO:0000256" key="2">
    <source>
        <dbReference type="ARBA" id="ARBA00022692"/>
    </source>
</evidence>
<evidence type="ECO:0008006" key="6">
    <source>
        <dbReference type="Google" id="ProtNLM"/>
    </source>
</evidence>
<dbReference type="InterPro" id="IPR028994">
    <property type="entry name" value="Integrin_alpha_N"/>
</dbReference>
<dbReference type="PANTHER" id="PTHR21419">
    <property type="match status" value="1"/>
</dbReference>
<dbReference type="EMBL" id="UINC01161863">
    <property type="protein sequence ID" value="SVD61297.1"/>
    <property type="molecule type" value="Genomic_DNA"/>
</dbReference>
<dbReference type="Gene3D" id="2.130.10.10">
    <property type="entry name" value="YVTN repeat-like/Quinoprotein amine dehydrogenase"/>
    <property type="match status" value="1"/>
</dbReference>